<sequence length="85" mass="9293">MLERVYRKLVLLLPERPDTAIPLQVIAQTAVVGILAVTARWASVLVTATVAGVVWMGLPPEALVMAAPMAWADRTVVIYLRVTRL</sequence>
<reference evidence="2" key="1">
    <citation type="journal article" date="2019" name="Int. J. Syst. Evol. Microbiol.">
        <title>The Global Catalogue of Microorganisms (GCM) 10K type strain sequencing project: providing services to taxonomists for standard genome sequencing and annotation.</title>
        <authorList>
            <consortium name="The Broad Institute Genomics Platform"/>
            <consortium name="The Broad Institute Genome Sequencing Center for Infectious Disease"/>
            <person name="Wu L."/>
            <person name="Ma J."/>
        </authorList>
    </citation>
    <scope>NUCLEOTIDE SEQUENCE [LARGE SCALE GENOMIC DNA]</scope>
    <source>
        <strain evidence="2">JCM 4594</strain>
    </source>
</reference>
<accession>A0ABQ3AAL4</accession>
<evidence type="ECO:0000313" key="1">
    <source>
        <dbReference type="EMBL" id="GGY43672.1"/>
    </source>
</evidence>
<name>A0ABQ3AAL4_9ACTN</name>
<dbReference type="RefSeq" id="WP_161255470.1">
    <property type="nucleotide sequence ID" value="NZ_BMUU01000006.1"/>
</dbReference>
<dbReference type="GeneID" id="96295825"/>
<dbReference type="Proteomes" id="UP000600946">
    <property type="component" value="Unassembled WGS sequence"/>
</dbReference>
<dbReference type="EMBL" id="BMUU01000006">
    <property type="protein sequence ID" value="GGY43672.1"/>
    <property type="molecule type" value="Genomic_DNA"/>
</dbReference>
<comment type="caution">
    <text evidence="1">The sequence shown here is derived from an EMBL/GenBank/DDBJ whole genome shotgun (WGS) entry which is preliminary data.</text>
</comment>
<gene>
    <name evidence="1" type="ORF">GCM10010326_42540</name>
</gene>
<organism evidence="1 2">
    <name type="scientific">Streptomyces xanthochromogenes</name>
    <dbReference type="NCBI Taxonomy" id="67384"/>
    <lineage>
        <taxon>Bacteria</taxon>
        <taxon>Bacillati</taxon>
        <taxon>Actinomycetota</taxon>
        <taxon>Actinomycetes</taxon>
        <taxon>Kitasatosporales</taxon>
        <taxon>Streptomycetaceae</taxon>
        <taxon>Streptomyces</taxon>
    </lineage>
</organism>
<evidence type="ECO:0000313" key="2">
    <source>
        <dbReference type="Proteomes" id="UP000600946"/>
    </source>
</evidence>
<proteinExistence type="predicted"/>
<protein>
    <submittedName>
        <fullName evidence="1">Uncharacterized protein</fullName>
    </submittedName>
</protein>
<keyword evidence="2" id="KW-1185">Reference proteome</keyword>